<feature type="compositionally biased region" description="Polar residues" evidence="1">
    <location>
        <begin position="183"/>
        <end position="197"/>
    </location>
</feature>
<feature type="region of interest" description="Disordered" evidence="1">
    <location>
        <begin position="157"/>
        <end position="214"/>
    </location>
</feature>
<evidence type="ECO:0000313" key="3">
    <source>
        <dbReference type="EMBL" id="KAJ1926410.1"/>
    </source>
</evidence>
<protein>
    <submittedName>
        <fullName evidence="3">Uncharacterized protein</fullName>
    </submittedName>
</protein>
<evidence type="ECO:0000256" key="1">
    <source>
        <dbReference type="SAM" id="MobiDB-lite"/>
    </source>
</evidence>
<evidence type="ECO:0000313" key="4">
    <source>
        <dbReference type="Proteomes" id="UP001150569"/>
    </source>
</evidence>
<keyword evidence="4" id="KW-1185">Reference proteome</keyword>
<dbReference type="Proteomes" id="UP001150569">
    <property type="component" value="Unassembled WGS sequence"/>
</dbReference>
<name>A0A9W8AC56_9FUNG</name>
<feature type="compositionally biased region" description="Polar residues" evidence="1">
    <location>
        <begin position="66"/>
        <end position="81"/>
    </location>
</feature>
<feature type="compositionally biased region" description="Pro residues" evidence="1">
    <location>
        <begin position="164"/>
        <end position="178"/>
    </location>
</feature>
<evidence type="ECO:0000256" key="2">
    <source>
        <dbReference type="SAM" id="Phobius"/>
    </source>
</evidence>
<feature type="transmembrane region" description="Helical" evidence="2">
    <location>
        <begin position="265"/>
        <end position="288"/>
    </location>
</feature>
<keyword evidence="2" id="KW-0812">Transmembrane</keyword>
<dbReference type="AlphaFoldDB" id="A0A9W8AC56"/>
<keyword evidence="2" id="KW-1133">Transmembrane helix</keyword>
<sequence>MAAEILLLAYFLLQRSEVSRLRFLAMSRSDRCRPALLSPDWSLSLVTDPPLTVTSLPPSPLSPSTAQPSYPSTPASESPPDSVNLPPVSPPIPTYCYLLSISAFDLGSPAVPAFDLGSPTVPTFYFGSPTVPTFYFGSPAVPTFYLGSPTVPTFYFGSPASTTQPPPSLTTSDTPPPKSDTSVAPSPTTVDNTTTAESTRSVSPTPTRTRTAATRSPTITPLTTFDGTSTVLMVIYTSSRSGSTVLNTVYYNPTAVPDFNDVSAAALPGTASLVMLLGLGMATAVAALRI</sequence>
<comment type="caution">
    <text evidence="3">The sequence shown here is derived from an EMBL/GenBank/DDBJ whole genome shotgun (WGS) entry which is preliminary data.</text>
</comment>
<accession>A0A9W8AC56</accession>
<dbReference type="EMBL" id="JANBPT010000171">
    <property type="protein sequence ID" value="KAJ1926410.1"/>
    <property type="molecule type" value="Genomic_DNA"/>
</dbReference>
<organism evidence="3 4">
    <name type="scientific">Tieghemiomyces parasiticus</name>
    <dbReference type="NCBI Taxonomy" id="78921"/>
    <lineage>
        <taxon>Eukaryota</taxon>
        <taxon>Fungi</taxon>
        <taxon>Fungi incertae sedis</taxon>
        <taxon>Zoopagomycota</taxon>
        <taxon>Kickxellomycotina</taxon>
        <taxon>Dimargaritomycetes</taxon>
        <taxon>Dimargaritales</taxon>
        <taxon>Dimargaritaceae</taxon>
        <taxon>Tieghemiomyces</taxon>
    </lineage>
</organism>
<keyword evidence="2" id="KW-0472">Membrane</keyword>
<reference evidence="3" key="1">
    <citation type="submission" date="2022-07" db="EMBL/GenBank/DDBJ databases">
        <title>Phylogenomic reconstructions and comparative analyses of Kickxellomycotina fungi.</title>
        <authorList>
            <person name="Reynolds N.K."/>
            <person name="Stajich J.E."/>
            <person name="Barry K."/>
            <person name="Grigoriev I.V."/>
            <person name="Crous P."/>
            <person name="Smith M.E."/>
        </authorList>
    </citation>
    <scope>NUCLEOTIDE SEQUENCE</scope>
    <source>
        <strain evidence="3">RSA 861</strain>
    </source>
</reference>
<gene>
    <name evidence="3" type="ORF">IWQ60_003818</name>
</gene>
<proteinExistence type="predicted"/>
<feature type="compositionally biased region" description="Low complexity" evidence="1">
    <location>
        <begin position="198"/>
        <end position="214"/>
    </location>
</feature>
<feature type="region of interest" description="Disordered" evidence="1">
    <location>
        <begin position="55"/>
        <end position="85"/>
    </location>
</feature>